<protein>
    <submittedName>
        <fullName evidence="1">Uncharacterized protein</fullName>
    </submittedName>
</protein>
<accession>A0A3A1WG54</accession>
<organism evidence="1 2">
    <name type="scientific">Aureimonas flava</name>
    <dbReference type="NCBI Taxonomy" id="2320271"/>
    <lineage>
        <taxon>Bacteria</taxon>
        <taxon>Pseudomonadati</taxon>
        <taxon>Pseudomonadota</taxon>
        <taxon>Alphaproteobacteria</taxon>
        <taxon>Hyphomicrobiales</taxon>
        <taxon>Aurantimonadaceae</taxon>
        <taxon>Aureimonas</taxon>
    </lineage>
</organism>
<reference evidence="2" key="1">
    <citation type="submission" date="2018-09" db="EMBL/GenBank/DDBJ databases">
        <authorList>
            <person name="Tuo L."/>
        </authorList>
    </citation>
    <scope>NUCLEOTIDE SEQUENCE [LARGE SCALE GENOMIC DNA]</scope>
    <source>
        <strain evidence="2">M2BS4Y-1</strain>
    </source>
</reference>
<gene>
    <name evidence="1" type="ORF">D3218_15240</name>
</gene>
<evidence type="ECO:0000313" key="2">
    <source>
        <dbReference type="Proteomes" id="UP000265750"/>
    </source>
</evidence>
<keyword evidence="2" id="KW-1185">Reference proteome</keyword>
<dbReference type="OrthoDB" id="8115202at2"/>
<proteinExistence type="predicted"/>
<evidence type="ECO:0000313" key="1">
    <source>
        <dbReference type="EMBL" id="RIX99127.1"/>
    </source>
</evidence>
<dbReference type="AlphaFoldDB" id="A0A3A1WG54"/>
<name>A0A3A1WG54_9HYPH</name>
<dbReference type="Proteomes" id="UP000265750">
    <property type="component" value="Unassembled WGS sequence"/>
</dbReference>
<comment type="caution">
    <text evidence="1">The sequence shown here is derived from an EMBL/GenBank/DDBJ whole genome shotgun (WGS) entry which is preliminary data.</text>
</comment>
<sequence length="156" mass="16940">MTTAADVLESRREAVALRRYVREQAAGRAAPEWVIYDDRLGAWLSTSEAQATGGGRDWRRVRQPGEPWCSTLGRDLTIATDDSLQAVFATIGEDDPGAWRRLFLDVDRAPARCLSDWRARGRRLLAAVSGDPVATGGNLAGRFAARGTGKRSLAGV</sequence>
<dbReference type="EMBL" id="QYRN01000008">
    <property type="protein sequence ID" value="RIX99127.1"/>
    <property type="molecule type" value="Genomic_DNA"/>
</dbReference>
<dbReference type="RefSeq" id="WP_119540947.1">
    <property type="nucleotide sequence ID" value="NZ_QYRN01000008.1"/>
</dbReference>